<comment type="similarity">
    <text evidence="3">Belongs to the CFAP36 family.</text>
</comment>
<sequence length="195" mass="22563">MAETSTYTCEADRRKMDIGHIQDEMIRELMLFIAGADFQSTFEAFFLKHALRFSDDEEHKLEYTELFQQFQELFEDFMKQFYDKNKVTEAEFGKRCRAAVKNDPKASQYLEVVLASMDYTAFFNLMKFMRRRAAAEPKASPTKRKTPTVAPTKDNDEDKEVGDEGKAFFQDDDDDDDDNEADGDAKEAKASSSRK</sequence>
<evidence type="ECO:0000256" key="8">
    <source>
        <dbReference type="ARBA" id="ARBA00023273"/>
    </source>
</evidence>
<evidence type="ECO:0000256" key="2">
    <source>
        <dbReference type="ARBA" id="ARBA00004496"/>
    </source>
</evidence>
<evidence type="ECO:0000256" key="1">
    <source>
        <dbReference type="ARBA" id="ARBA00004138"/>
    </source>
</evidence>
<evidence type="ECO:0000256" key="6">
    <source>
        <dbReference type="ARBA" id="ARBA00023054"/>
    </source>
</evidence>
<dbReference type="PANTHER" id="PTHR21532">
    <property type="entry name" value="PHOSPHODIESTERASE HL"/>
    <property type="match status" value="1"/>
</dbReference>
<dbReference type="EMBL" id="CAADRA010007364">
    <property type="protein sequence ID" value="VFU00713.1"/>
    <property type="molecule type" value="Genomic_DNA"/>
</dbReference>
<comment type="subcellular location">
    <subcellularLocation>
        <location evidence="1">Cell projection</location>
        <location evidence="1">Cilium</location>
    </subcellularLocation>
    <subcellularLocation>
        <location evidence="2">Cytoplasm</location>
    </subcellularLocation>
</comment>
<protein>
    <recommendedName>
        <fullName evidence="4">Cilia- and flagella-associated protein 36</fullName>
    </recommendedName>
    <alternativeName>
        <fullName evidence="9">Coiled-coil domain-containing protein 104</fullName>
    </alternativeName>
</protein>
<evidence type="ECO:0000313" key="12">
    <source>
        <dbReference type="EMBL" id="KAF0683989.1"/>
    </source>
</evidence>
<keyword evidence="7" id="KW-0969">Cilium</keyword>
<evidence type="ECO:0000313" key="14">
    <source>
        <dbReference type="Proteomes" id="UP000332933"/>
    </source>
</evidence>
<gene>
    <name evidence="13" type="primary">Aste57867_24070</name>
    <name evidence="12" type="ORF">As57867_023997</name>
    <name evidence="13" type="ORF">ASTE57867_24070</name>
</gene>
<dbReference type="InterPro" id="IPR042541">
    <property type="entry name" value="BART_sf"/>
</dbReference>
<keyword evidence="8" id="KW-0966">Cell projection</keyword>
<reference evidence="13 14" key="1">
    <citation type="submission" date="2019-03" db="EMBL/GenBank/DDBJ databases">
        <authorList>
            <person name="Gaulin E."/>
            <person name="Dumas B."/>
        </authorList>
    </citation>
    <scope>NUCLEOTIDE SEQUENCE [LARGE SCALE GENOMIC DNA]</scope>
    <source>
        <strain evidence="13">CBS 568.67</strain>
    </source>
</reference>
<evidence type="ECO:0000256" key="3">
    <source>
        <dbReference type="ARBA" id="ARBA00007460"/>
    </source>
</evidence>
<dbReference type="Proteomes" id="UP000332933">
    <property type="component" value="Unassembled WGS sequence"/>
</dbReference>
<evidence type="ECO:0000256" key="9">
    <source>
        <dbReference type="ARBA" id="ARBA00031593"/>
    </source>
</evidence>
<proteinExistence type="inferred from homology"/>
<keyword evidence="6" id="KW-0175">Coiled coil</keyword>
<keyword evidence="14" id="KW-1185">Reference proteome</keyword>
<evidence type="ECO:0000256" key="10">
    <source>
        <dbReference type="SAM" id="MobiDB-lite"/>
    </source>
</evidence>
<evidence type="ECO:0000259" key="11">
    <source>
        <dbReference type="Pfam" id="PF11527"/>
    </source>
</evidence>
<feature type="region of interest" description="Disordered" evidence="10">
    <location>
        <begin position="134"/>
        <end position="195"/>
    </location>
</feature>
<dbReference type="OrthoDB" id="272687at2759"/>
<organism evidence="13 14">
    <name type="scientific">Aphanomyces stellatus</name>
    <dbReference type="NCBI Taxonomy" id="120398"/>
    <lineage>
        <taxon>Eukaryota</taxon>
        <taxon>Sar</taxon>
        <taxon>Stramenopiles</taxon>
        <taxon>Oomycota</taxon>
        <taxon>Saprolegniomycetes</taxon>
        <taxon>Saprolegniales</taxon>
        <taxon>Verrucalvaceae</taxon>
        <taxon>Aphanomyces</taxon>
    </lineage>
</organism>
<dbReference type="EMBL" id="VJMH01007338">
    <property type="protein sequence ID" value="KAF0683989.1"/>
    <property type="molecule type" value="Genomic_DNA"/>
</dbReference>
<feature type="domain" description="BART" evidence="11">
    <location>
        <begin position="22"/>
        <end position="132"/>
    </location>
</feature>
<evidence type="ECO:0000313" key="13">
    <source>
        <dbReference type="EMBL" id="VFU00713.1"/>
    </source>
</evidence>
<dbReference type="Gene3D" id="1.20.1520.10">
    <property type="entry name" value="ADP-ribosylation factor-like 2-binding protein, domain"/>
    <property type="match status" value="1"/>
</dbReference>
<dbReference type="InterPro" id="IPR023379">
    <property type="entry name" value="BART_dom"/>
</dbReference>
<evidence type="ECO:0000256" key="5">
    <source>
        <dbReference type="ARBA" id="ARBA00022490"/>
    </source>
</evidence>
<dbReference type="PANTHER" id="PTHR21532:SF0">
    <property type="entry name" value="CILIA- AND FLAGELLA-ASSOCIATED PROTEIN 36"/>
    <property type="match status" value="1"/>
</dbReference>
<name>A0A485LPP3_9STRA</name>
<feature type="compositionally biased region" description="Acidic residues" evidence="10">
    <location>
        <begin position="170"/>
        <end position="182"/>
    </location>
</feature>
<dbReference type="InterPro" id="IPR038888">
    <property type="entry name" value="CFAP36"/>
</dbReference>
<dbReference type="GO" id="GO:0005930">
    <property type="term" value="C:axoneme"/>
    <property type="evidence" value="ECO:0007669"/>
    <property type="project" value="TreeGrafter"/>
</dbReference>
<dbReference type="GO" id="GO:0097546">
    <property type="term" value="C:ciliary base"/>
    <property type="evidence" value="ECO:0007669"/>
    <property type="project" value="TreeGrafter"/>
</dbReference>
<evidence type="ECO:0000256" key="4">
    <source>
        <dbReference type="ARBA" id="ARBA00021815"/>
    </source>
</evidence>
<accession>A0A485LPP3</accession>
<evidence type="ECO:0000256" key="7">
    <source>
        <dbReference type="ARBA" id="ARBA00023069"/>
    </source>
</evidence>
<reference evidence="12" key="2">
    <citation type="submission" date="2019-06" db="EMBL/GenBank/DDBJ databases">
        <title>Genomics analysis of Aphanomyces spp. identifies a new class of oomycete effector associated with host adaptation.</title>
        <authorList>
            <person name="Gaulin E."/>
        </authorList>
    </citation>
    <scope>NUCLEOTIDE SEQUENCE</scope>
    <source>
        <strain evidence="12">CBS 578.67</strain>
    </source>
</reference>
<dbReference type="Pfam" id="PF11527">
    <property type="entry name" value="ARL2_Bind_BART"/>
    <property type="match status" value="1"/>
</dbReference>
<dbReference type="AlphaFoldDB" id="A0A485LPP3"/>
<keyword evidence="5" id="KW-0963">Cytoplasm</keyword>